<dbReference type="EMBL" id="JBJHZX010000004">
    <property type="protein sequence ID" value="MFL0194670.1"/>
    <property type="molecule type" value="Genomic_DNA"/>
</dbReference>
<evidence type="ECO:0000256" key="9">
    <source>
        <dbReference type="ARBA" id="ARBA00012523"/>
    </source>
</evidence>
<keyword evidence="19" id="KW-1185">Reference proteome</keyword>
<comment type="pathway">
    <text evidence="5">Cofactor biosynthesis; adenosylcobalamin biosynthesis; adenosylcobalamin from cob(II)yrinate a,c-diamide: step 6/7.</text>
</comment>
<gene>
    <name evidence="18" type="primary">cobU</name>
    <name evidence="18" type="ORF">ACJDU8_03650</name>
</gene>
<comment type="caution">
    <text evidence="18">The sequence shown here is derived from an EMBL/GenBank/DDBJ whole genome shotgun (WGS) entry which is preliminary data.</text>
</comment>
<evidence type="ECO:0000256" key="5">
    <source>
        <dbReference type="ARBA" id="ARBA00004692"/>
    </source>
</evidence>
<dbReference type="CDD" id="cd00544">
    <property type="entry name" value="CobU"/>
    <property type="match status" value="1"/>
</dbReference>
<dbReference type="EC" id="2.7.1.156" evidence="8"/>
<evidence type="ECO:0000256" key="10">
    <source>
        <dbReference type="ARBA" id="ARBA00022573"/>
    </source>
</evidence>
<dbReference type="GO" id="GO:0008820">
    <property type="term" value="F:cobinamide phosphate guanylyltransferase activity"/>
    <property type="evidence" value="ECO:0007669"/>
    <property type="project" value="UniProtKB-EC"/>
</dbReference>
<comment type="catalytic activity">
    <reaction evidence="1">
        <text>adenosylcob(III)inamide + ATP = adenosylcob(III)inamide phosphate + ADP + H(+)</text>
        <dbReference type="Rhea" id="RHEA:15769"/>
        <dbReference type="ChEBI" id="CHEBI:2480"/>
        <dbReference type="ChEBI" id="CHEBI:15378"/>
        <dbReference type="ChEBI" id="CHEBI:30616"/>
        <dbReference type="ChEBI" id="CHEBI:58502"/>
        <dbReference type="ChEBI" id="CHEBI:456216"/>
        <dbReference type="EC" id="2.7.1.156"/>
    </reaction>
</comment>
<dbReference type="GO" id="GO:0043752">
    <property type="term" value="F:adenosylcobinamide kinase activity"/>
    <property type="evidence" value="ECO:0007669"/>
    <property type="project" value="UniProtKB-EC"/>
</dbReference>
<dbReference type="PANTHER" id="PTHR34848">
    <property type="match status" value="1"/>
</dbReference>
<evidence type="ECO:0000256" key="12">
    <source>
        <dbReference type="ARBA" id="ARBA00022741"/>
    </source>
</evidence>
<evidence type="ECO:0000256" key="11">
    <source>
        <dbReference type="ARBA" id="ARBA00022679"/>
    </source>
</evidence>
<dbReference type="Pfam" id="PF02283">
    <property type="entry name" value="CobU"/>
    <property type="match status" value="1"/>
</dbReference>
<dbReference type="Proteomes" id="UP001623660">
    <property type="component" value="Unassembled WGS sequence"/>
</dbReference>
<dbReference type="PANTHER" id="PTHR34848:SF1">
    <property type="entry name" value="BIFUNCTIONAL ADENOSYLCOBALAMIN BIOSYNTHESIS PROTEIN COBU"/>
    <property type="match status" value="1"/>
</dbReference>
<evidence type="ECO:0000313" key="18">
    <source>
        <dbReference type="EMBL" id="MFL0194670.1"/>
    </source>
</evidence>
<evidence type="ECO:0000256" key="13">
    <source>
        <dbReference type="ARBA" id="ARBA00022777"/>
    </source>
</evidence>
<evidence type="ECO:0000313" key="19">
    <source>
        <dbReference type="Proteomes" id="UP001623660"/>
    </source>
</evidence>
<comment type="similarity">
    <text evidence="7">Belongs to the CobU/CobP family.</text>
</comment>
<keyword evidence="10" id="KW-0169">Cobalamin biosynthesis</keyword>
<keyword evidence="13 18" id="KW-0418">Kinase</keyword>
<dbReference type="SUPFAM" id="SSF52540">
    <property type="entry name" value="P-loop containing nucleoside triphosphate hydrolases"/>
    <property type="match status" value="1"/>
</dbReference>
<protein>
    <recommendedName>
        <fullName evidence="16">Adenosylcobinamide kinase</fullName>
        <ecNumber evidence="8">2.7.1.156</ecNumber>
        <ecNumber evidence="9">2.7.7.62</ecNumber>
    </recommendedName>
    <alternativeName>
        <fullName evidence="17">Adenosylcobinamide-phosphate guanylyltransferase</fullName>
    </alternativeName>
</protein>
<evidence type="ECO:0000256" key="2">
    <source>
        <dbReference type="ARBA" id="ARBA00000711"/>
    </source>
</evidence>
<dbReference type="NCBIfam" id="NF004469">
    <property type="entry name" value="PRK05800.1"/>
    <property type="match status" value="1"/>
</dbReference>
<comment type="catalytic activity">
    <reaction evidence="2">
        <text>adenosylcob(III)inamide phosphate + GTP + H(+) = adenosylcob(III)inamide-GDP + diphosphate</text>
        <dbReference type="Rhea" id="RHEA:22712"/>
        <dbReference type="ChEBI" id="CHEBI:15378"/>
        <dbReference type="ChEBI" id="CHEBI:33019"/>
        <dbReference type="ChEBI" id="CHEBI:37565"/>
        <dbReference type="ChEBI" id="CHEBI:58502"/>
        <dbReference type="ChEBI" id="CHEBI:60487"/>
        <dbReference type="EC" id="2.7.7.62"/>
    </reaction>
</comment>
<keyword evidence="15" id="KW-0342">GTP-binding</keyword>
<evidence type="ECO:0000256" key="16">
    <source>
        <dbReference type="ARBA" id="ARBA00029570"/>
    </source>
</evidence>
<accession>A0ABW8SII1</accession>
<evidence type="ECO:0000256" key="17">
    <source>
        <dbReference type="ARBA" id="ARBA00030571"/>
    </source>
</evidence>
<keyword evidence="12" id="KW-0547">Nucleotide-binding</keyword>
<reference evidence="18 19" key="1">
    <citation type="submission" date="2024-11" db="EMBL/GenBank/DDBJ databases">
        <authorList>
            <person name="Heng Y.C."/>
            <person name="Lim A.C.H."/>
            <person name="Lee J.K.Y."/>
            <person name="Kittelmann S."/>
        </authorList>
    </citation>
    <scope>NUCLEOTIDE SEQUENCE [LARGE SCALE GENOMIC DNA]</scope>
    <source>
        <strain evidence="18 19">WILCCON 0269</strain>
    </source>
</reference>
<dbReference type="RefSeq" id="WP_406790795.1">
    <property type="nucleotide sequence ID" value="NZ_JBJHZX010000004.1"/>
</dbReference>
<keyword evidence="14" id="KW-0067">ATP-binding</keyword>
<dbReference type="InterPro" id="IPR003203">
    <property type="entry name" value="CobU/CobP"/>
</dbReference>
<keyword evidence="11 18" id="KW-0808">Transferase</keyword>
<comment type="catalytic activity">
    <reaction evidence="3">
        <text>adenosylcob(III)inamide + GTP = adenosylcob(III)inamide phosphate + GDP + H(+)</text>
        <dbReference type="Rhea" id="RHEA:15765"/>
        <dbReference type="ChEBI" id="CHEBI:2480"/>
        <dbReference type="ChEBI" id="CHEBI:15378"/>
        <dbReference type="ChEBI" id="CHEBI:37565"/>
        <dbReference type="ChEBI" id="CHEBI:58189"/>
        <dbReference type="ChEBI" id="CHEBI:58502"/>
        <dbReference type="EC" id="2.7.1.156"/>
    </reaction>
</comment>
<name>A0ABW8SII1_9CLOT</name>
<evidence type="ECO:0000256" key="3">
    <source>
        <dbReference type="ARBA" id="ARBA00001522"/>
    </source>
</evidence>
<dbReference type="Gene3D" id="3.40.50.300">
    <property type="entry name" value="P-loop containing nucleotide triphosphate hydrolases"/>
    <property type="match status" value="1"/>
</dbReference>
<evidence type="ECO:0000256" key="7">
    <source>
        <dbReference type="ARBA" id="ARBA00007490"/>
    </source>
</evidence>
<dbReference type="InterPro" id="IPR027417">
    <property type="entry name" value="P-loop_NTPase"/>
</dbReference>
<organism evidence="18 19">
    <name type="scientific">Candidatus Clostridium eludens</name>
    <dbReference type="NCBI Taxonomy" id="3381663"/>
    <lineage>
        <taxon>Bacteria</taxon>
        <taxon>Bacillati</taxon>
        <taxon>Bacillota</taxon>
        <taxon>Clostridia</taxon>
        <taxon>Eubacteriales</taxon>
        <taxon>Clostridiaceae</taxon>
        <taxon>Clostridium</taxon>
    </lineage>
</organism>
<evidence type="ECO:0000256" key="4">
    <source>
        <dbReference type="ARBA" id="ARBA00003889"/>
    </source>
</evidence>
<dbReference type="PIRSF" id="PIRSF006135">
    <property type="entry name" value="CobU"/>
    <property type="match status" value="1"/>
</dbReference>
<proteinExistence type="inferred from homology"/>
<keyword evidence="18" id="KW-0548">Nucleotidyltransferase</keyword>
<evidence type="ECO:0000256" key="14">
    <source>
        <dbReference type="ARBA" id="ARBA00022840"/>
    </source>
</evidence>
<comment type="pathway">
    <text evidence="6">Cofactor biosynthesis; adenosylcobalamin biosynthesis; adenosylcobalamin from cob(II)yrinate a,c-diamide: step 5/7.</text>
</comment>
<dbReference type="EC" id="2.7.7.62" evidence="9"/>
<evidence type="ECO:0000256" key="8">
    <source>
        <dbReference type="ARBA" id="ARBA00012016"/>
    </source>
</evidence>
<sequence>MGKLILITGGARSGKSSYAEKLAKELKGDILYVATSIPFDEEMKLRIKKHVERRPESWETLEAYKDFHSKLIPMLNGKSGVLLDCITNLVSNLLLEKSEDTKKIKTARVLEIEKYIKVEVSEIINISKEASIPFIMVTNEVGMALVPEYPLGRLFRDLAGSVNQMIAKEAEEVYFCISGIPLKIK</sequence>
<comment type="function">
    <text evidence="4">Catalyzes ATP-dependent phosphorylation of adenosylcobinamide and addition of GMP to adenosylcobinamide phosphate.</text>
</comment>
<evidence type="ECO:0000256" key="1">
    <source>
        <dbReference type="ARBA" id="ARBA00000312"/>
    </source>
</evidence>
<evidence type="ECO:0000256" key="6">
    <source>
        <dbReference type="ARBA" id="ARBA00005159"/>
    </source>
</evidence>
<evidence type="ECO:0000256" key="15">
    <source>
        <dbReference type="ARBA" id="ARBA00023134"/>
    </source>
</evidence>